<evidence type="ECO:0000313" key="1">
    <source>
        <dbReference type="EMBL" id="KAH7922604.1"/>
    </source>
</evidence>
<keyword evidence="2" id="KW-1185">Reference proteome</keyword>
<sequence length="202" mass="22719">MSTITPDSKRWTHFHSALQLAIQRAAHKWTYDDFRECFALWCKEEPDGAIGVFNTVSRHMEDQISSNCENAFIESNVKDGINILHAVVSEARARKQRGEIGGKDIWRDGLSPRAAVRAQTVRVMQSEVEKLRATLKTLEEENAGLCAQIQHNVHAQEEGDAKTAELLDILDDVYSKWNKLPHDDIGLWTLQAAESLGSTQPP</sequence>
<evidence type="ECO:0000313" key="2">
    <source>
        <dbReference type="Proteomes" id="UP000790709"/>
    </source>
</evidence>
<dbReference type="Proteomes" id="UP000790709">
    <property type="component" value="Unassembled WGS sequence"/>
</dbReference>
<protein>
    <submittedName>
        <fullName evidence="1">Uncharacterized protein</fullName>
    </submittedName>
</protein>
<accession>A0ACB8BAI1</accession>
<reference evidence="1" key="1">
    <citation type="journal article" date="2021" name="New Phytol.">
        <title>Evolutionary innovations through gain and loss of genes in the ectomycorrhizal Boletales.</title>
        <authorList>
            <person name="Wu G."/>
            <person name="Miyauchi S."/>
            <person name="Morin E."/>
            <person name="Kuo A."/>
            <person name="Drula E."/>
            <person name="Varga T."/>
            <person name="Kohler A."/>
            <person name="Feng B."/>
            <person name="Cao Y."/>
            <person name="Lipzen A."/>
            <person name="Daum C."/>
            <person name="Hundley H."/>
            <person name="Pangilinan J."/>
            <person name="Johnson J."/>
            <person name="Barry K."/>
            <person name="LaButti K."/>
            <person name="Ng V."/>
            <person name="Ahrendt S."/>
            <person name="Min B."/>
            <person name="Choi I.G."/>
            <person name="Park H."/>
            <person name="Plett J.M."/>
            <person name="Magnuson J."/>
            <person name="Spatafora J.W."/>
            <person name="Nagy L.G."/>
            <person name="Henrissat B."/>
            <person name="Grigoriev I.V."/>
            <person name="Yang Z.L."/>
            <person name="Xu J."/>
            <person name="Martin F.M."/>
        </authorList>
    </citation>
    <scope>NUCLEOTIDE SEQUENCE</scope>
    <source>
        <strain evidence="1">KUC20120723A-06</strain>
    </source>
</reference>
<comment type="caution">
    <text evidence="1">The sequence shown here is derived from an EMBL/GenBank/DDBJ whole genome shotgun (WGS) entry which is preliminary data.</text>
</comment>
<dbReference type="EMBL" id="MU266479">
    <property type="protein sequence ID" value="KAH7922604.1"/>
    <property type="molecule type" value="Genomic_DNA"/>
</dbReference>
<organism evidence="1 2">
    <name type="scientific">Leucogyrophana mollusca</name>
    <dbReference type="NCBI Taxonomy" id="85980"/>
    <lineage>
        <taxon>Eukaryota</taxon>
        <taxon>Fungi</taxon>
        <taxon>Dikarya</taxon>
        <taxon>Basidiomycota</taxon>
        <taxon>Agaricomycotina</taxon>
        <taxon>Agaricomycetes</taxon>
        <taxon>Agaricomycetidae</taxon>
        <taxon>Boletales</taxon>
        <taxon>Boletales incertae sedis</taxon>
        <taxon>Leucogyrophana</taxon>
    </lineage>
</organism>
<name>A0ACB8BAI1_9AGAM</name>
<proteinExistence type="predicted"/>
<gene>
    <name evidence="1" type="ORF">BV22DRAFT_1131311</name>
</gene>